<accession>A0AAE3QIV3</accession>
<comment type="caution">
    <text evidence="17">The sequence shown here is derived from an EMBL/GenBank/DDBJ whole genome shotgun (WGS) entry which is preliminary data.</text>
</comment>
<dbReference type="NCBIfam" id="NF009855">
    <property type="entry name" value="PRK13321.1"/>
    <property type="match status" value="1"/>
</dbReference>
<evidence type="ECO:0000256" key="3">
    <source>
        <dbReference type="ARBA" id="ARBA00004496"/>
    </source>
</evidence>
<organism evidence="17 18">
    <name type="scientific">Xanthocytophaga flava</name>
    <dbReference type="NCBI Taxonomy" id="3048013"/>
    <lineage>
        <taxon>Bacteria</taxon>
        <taxon>Pseudomonadati</taxon>
        <taxon>Bacteroidota</taxon>
        <taxon>Cytophagia</taxon>
        <taxon>Cytophagales</taxon>
        <taxon>Rhodocytophagaceae</taxon>
        <taxon>Xanthocytophaga</taxon>
    </lineage>
</organism>
<sequence length="254" mass="27769">MLLAVDIGNSDVVIGVWGLQQWKQIWRIRSLPEENALYYQTRLLNYFLEAGFRFSDFDRVVISSVVPSLTGLFRELLQALFGFKPIVVTIDTFPTLKVQIDRPHELGSDLFANAVAAYTKYQQNCIVVDFGTALTFTTVSAKSELLGVAIAPGLKTAMKALSANTAQLPEIPLFLPPSALGKNTVHAIQAGILLGYVGLVEALLNQIRKELNGECIVVATGGLSSIIQPLHSHFTEVNMNLTLDGLRIIGESKL</sequence>
<comment type="subunit">
    <text evidence="5 16">Homodimer.</text>
</comment>
<evidence type="ECO:0000256" key="11">
    <source>
        <dbReference type="ARBA" id="ARBA00022840"/>
    </source>
</evidence>
<evidence type="ECO:0000256" key="7">
    <source>
        <dbReference type="ARBA" id="ARBA00022490"/>
    </source>
</evidence>
<dbReference type="GO" id="GO:0015937">
    <property type="term" value="P:coenzyme A biosynthetic process"/>
    <property type="evidence" value="ECO:0007669"/>
    <property type="project" value="UniProtKB-UniRule"/>
</dbReference>
<evidence type="ECO:0000256" key="2">
    <source>
        <dbReference type="ARBA" id="ARBA00001958"/>
    </source>
</evidence>
<comment type="catalytic activity">
    <reaction evidence="1 16">
        <text>(R)-pantothenate + ATP = (R)-4'-phosphopantothenate + ADP + H(+)</text>
        <dbReference type="Rhea" id="RHEA:16373"/>
        <dbReference type="ChEBI" id="CHEBI:10986"/>
        <dbReference type="ChEBI" id="CHEBI:15378"/>
        <dbReference type="ChEBI" id="CHEBI:29032"/>
        <dbReference type="ChEBI" id="CHEBI:30616"/>
        <dbReference type="ChEBI" id="CHEBI:456216"/>
        <dbReference type="EC" id="2.7.1.33"/>
    </reaction>
</comment>
<comment type="subcellular location">
    <subcellularLocation>
        <location evidence="3 16">Cytoplasm</location>
    </subcellularLocation>
</comment>
<proteinExistence type="inferred from homology"/>
<comment type="pathway">
    <text evidence="4 16">Cofactor biosynthesis; coenzyme A biosynthesis; CoA from (R)-pantothenate: step 1/5.</text>
</comment>
<evidence type="ECO:0000256" key="14">
    <source>
        <dbReference type="ARBA" id="ARBA00038036"/>
    </source>
</evidence>
<keyword evidence="12 16" id="KW-0630">Potassium</keyword>
<dbReference type="GO" id="GO:0005524">
    <property type="term" value="F:ATP binding"/>
    <property type="evidence" value="ECO:0007669"/>
    <property type="project" value="UniProtKB-UniRule"/>
</dbReference>
<dbReference type="Gene3D" id="3.30.420.40">
    <property type="match status" value="2"/>
</dbReference>
<evidence type="ECO:0000256" key="5">
    <source>
        <dbReference type="ARBA" id="ARBA00011738"/>
    </source>
</evidence>
<comment type="cofactor">
    <cofactor evidence="2">
        <name>K(+)</name>
        <dbReference type="ChEBI" id="CHEBI:29103"/>
    </cofactor>
</comment>
<evidence type="ECO:0000313" key="17">
    <source>
        <dbReference type="EMBL" id="MDJ1479655.1"/>
    </source>
</evidence>
<evidence type="ECO:0000256" key="4">
    <source>
        <dbReference type="ARBA" id="ARBA00005225"/>
    </source>
</evidence>
<evidence type="ECO:0000256" key="15">
    <source>
        <dbReference type="ARBA" id="ARBA00040883"/>
    </source>
</evidence>
<dbReference type="PANTHER" id="PTHR34265">
    <property type="entry name" value="TYPE III PANTOTHENATE KINASE"/>
    <property type="match status" value="1"/>
</dbReference>
<dbReference type="InterPro" id="IPR043129">
    <property type="entry name" value="ATPase_NBD"/>
</dbReference>
<evidence type="ECO:0000256" key="16">
    <source>
        <dbReference type="HAMAP-Rule" id="MF_01274"/>
    </source>
</evidence>
<dbReference type="InterPro" id="IPR004619">
    <property type="entry name" value="Type_III_PanK"/>
</dbReference>
<evidence type="ECO:0000256" key="12">
    <source>
        <dbReference type="ARBA" id="ARBA00022958"/>
    </source>
</evidence>
<dbReference type="EMBL" id="JASJOS010000002">
    <property type="protein sequence ID" value="MDJ1479655.1"/>
    <property type="molecule type" value="Genomic_DNA"/>
</dbReference>
<keyword evidence="7 16" id="KW-0963">Cytoplasm</keyword>
<dbReference type="CDD" id="cd24015">
    <property type="entry name" value="ASKHA_NBD_PanK-III"/>
    <property type="match status" value="1"/>
</dbReference>
<dbReference type="EC" id="2.7.1.33" evidence="6 16"/>
<feature type="binding site" evidence="16">
    <location>
        <begin position="107"/>
        <end position="110"/>
    </location>
    <ligand>
        <name>substrate</name>
    </ligand>
</feature>
<protein>
    <recommendedName>
        <fullName evidence="15 16">Type III pantothenate kinase</fullName>
        <ecNumber evidence="6 16">2.7.1.33</ecNumber>
    </recommendedName>
    <alternativeName>
        <fullName evidence="16">PanK-III</fullName>
    </alternativeName>
    <alternativeName>
        <fullName evidence="16">Pantothenic acid kinase</fullName>
    </alternativeName>
</protein>
<dbReference type="RefSeq" id="WP_313976019.1">
    <property type="nucleotide sequence ID" value="NZ_JASJOS010000002.1"/>
</dbReference>
<dbReference type="HAMAP" id="MF_01274">
    <property type="entry name" value="Pantothen_kinase_3"/>
    <property type="match status" value="1"/>
</dbReference>
<reference evidence="17" key="1">
    <citation type="submission" date="2023-05" db="EMBL/GenBank/DDBJ databases">
        <authorList>
            <person name="Zhang X."/>
        </authorList>
    </citation>
    <scope>NUCLEOTIDE SEQUENCE</scope>
    <source>
        <strain evidence="17">YF14B1</strain>
    </source>
</reference>
<keyword evidence="16" id="KW-0479">Metal-binding</keyword>
<feature type="active site" description="Proton acceptor" evidence="16">
    <location>
        <position position="109"/>
    </location>
</feature>
<evidence type="ECO:0000313" key="18">
    <source>
        <dbReference type="Proteomes" id="UP001241110"/>
    </source>
</evidence>
<keyword evidence="11 16" id="KW-0067">ATP-binding</keyword>
<evidence type="ECO:0000256" key="8">
    <source>
        <dbReference type="ARBA" id="ARBA00022679"/>
    </source>
</evidence>
<dbReference type="Proteomes" id="UP001241110">
    <property type="component" value="Unassembled WGS sequence"/>
</dbReference>
<comment type="similarity">
    <text evidence="14 16">Belongs to the type III pantothenate kinase family.</text>
</comment>
<comment type="caution">
    <text evidence="16">Lacks conserved residue(s) required for the propagation of feature annotation.</text>
</comment>
<keyword evidence="9 16" id="KW-0547">Nucleotide-binding</keyword>
<keyword evidence="10 16" id="KW-0418">Kinase</keyword>
<feature type="binding site" evidence="16">
    <location>
        <position position="132"/>
    </location>
    <ligand>
        <name>ATP</name>
        <dbReference type="ChEBI" id="CHEBI:30616"/>
    </ligand>
</feature>
<evidence type="ECO:0000256" key="6">
    <source>
        <dbReference type="ARBA" id="ARBA00012102"/>
    </source>
</evidence>
<dbReference type="Pfam" id="PF03309">
    <property type="entry name" value="Pan_kinase"/>
    <property type="match status" value="1"/>
</dbReference>
<evidence type="ECO:0000256" key="13">
    <source>
        <dbReference type="ARBA" id="ARBA00022993"/>
    </source>
</evidence>
<evidence type="ECO:0000256" key="10">
    <source>
        <dbReference type="ARBA" id="ARBA00022777"/>
    </source>
</evidence>
<keyword evidence="8 16" id="KW-0808">Transferase</keyword>
<evidence type="ECO:0000256" key="1">
    <source>
        <dbReference type="ARBA" id="ARBA00001206"/>
    </source>
</evidence>
<feature type="binding site" evidence="16">
    <location>
        <begin position="6"/>
        <end position="13"/>
    </location>
    <ligand>
        <name>ATP</name>
        <dbReference type="ChEBI" id="CHEBI:30616"/>
    </ligand>
</feature>
<comment type="function">
    <text evidence="16">Catalyzes the phosphorylation of pantothenate (Pan), the first step in CoA biosynthesis.</text>
</comment>
<dbReference type="AlphaFoldDB" id="A0AAE3QIV3"/>
<feature type="binding site" evidence="16">
    <location>
        <position position="184"/>
    </location>
    <ligand>
        <name>substrate</name>
    </ligand>
</feature>
<dbReference type="SUPFAM" id="SSF53067">
    <property type="entry name" value="Actin-like ATPase domain"/>
    <property type="match status" value="2"/>
</dbReference>
<comment type="cofactor">
    <cofactor evidence="16">
        <name>NH4(+)</name>
        <dbReference type="ChEBI" id="CHEBI:28938"/>
    </cofactor>
    <cofactor evidence="16">
        <name>K(+)</name>
        <dbReference type="ChEBI" id="CHEBI:29103"/>
    </cofactor>
    <text evidence="16">A monovalent cation. Ammonium or potassium.</text>
</comment>
<dbReference type="GO" id="GO:0005737">
    <property type="term" value="C:cytoplasm"/>
    <property type="evidence" value="ECO:0007669"/>
    <property type="project" value="UniProtKB-SubCell"/>
</dbReference>
<dbReference type="GO" id="GO:0004594">
    <property type="term" value="F:pantothenate kinase activity"/>
    <property type="evidence" value="ECO:0007669"/>
    <property type="project" value="UniProtKB-UniRule"/>
</dbReference>
<evidence type="ECO:0000256" key="9">
    <source>
        <dbReference type="ARBA" id="ARBA00022741"/>
    </source>
</evidence>
<dbReference type="NCBIfam" id="TIGR00671">
    <property type="entry name" value="baf"/>
    <property type="match status" value="1"/>
</dbReference>
<name>A0AAE3QIV3_9BACT</name>
<dbReference type="PANTHER" id="PTHR34265:SF1">
    <property type="entry name" value="TYPE III PANTOTHENATE KINASE"/>
    <property type="match status" value="1"/>
</dbReference>
<feature type="binding site" evidence="16">
    <location>
        <position position="129"/>
    </location>
    <ligand>
        <name>K(+)</name>
        <dbReference type="ChEBI" id="CHEBI:29103"/>
    </ligand>
</feature>
<dbReference type="GO" id="GO:0046872">
    <property type="term" value="F:metal ion binding"/>
    <property type="evidence" value="ECO:0007669"/>
    <property type="project" value="UniProtKB-KW"/>
</dbReference>
<keyword evidence="13 16" id="KW-0173">Coenzyme A biosynthesis</keyword>
<gene>
    <name evidence="16" type="primary">coaX</name>
    <name evidence="17" type="ORF">QNI16_04105</name>
</gene>